<name>A0A3B0VL89_9ZZZZ</name>
<dbReference type="EMBL" id="UOFA01000008">
    <property type="protein sequence ID" value="VAW43681.1"/>
    <property type="molecule type" value="Genomic_DNA"/>
</dbReference>
<accession>A0A3B0VL89</accession>
<evidence type="ECO:0000313" key="1">
    <source>
        <dbReference type="EMBL" id="VAW43681.1"/>
    </source>
</evidence>
<sequence>MKNTLLNQVNDLGNAEQQKNHLRANIKSLQRDLIKASFKQSSTPGSYSDLLQAINIERAKLKKLNQ</sequence>
<organism evidence="1">
    <name type="scientific">hydrothermal vent metagenome</name>
    <dbReference type="NCBI Taxonomy" id="652676"/>
    <lineage>
        <taxon>unclassified sequences</taxon>
        <taxon>metagenomes</taxon>
        <taxon>ecological metagenomes</taxon>
    </lineage>
</organism>
<gene>
    <name evidence="1" type="ORF">MNBD_GAMMA02-1420</name>
</gene>
<proteinExistence type="predicted"/>
<reference evidence="1" key="1">
    <citation type="submission" date="2018-06" db="EMBL/GenBank/DDBJ databases">
        <authorList>
            <person name="Zhirakovskaya E."/>
        </authorList>
    </citation>
    <scope>NUCLEOTIDE SEQUENCE</scope>
</reference>
<dbReference type="AlphaFoldDB" id="A0A3B0VL89"/>
<protein>
    <submittedName>
        <fullName evidence="1">Uncharacterized protein</fullName>
    </submittedName>
</protein>